<accession>A0A914S408</accession>
<dbReference type="AlphaFoldDB" id="A0A914S408"/>
<sequence length="182" mass="21102">MLKLTDFGLALMEKEQPKATLSTSYHPPSEVFALQLRFVFLQPLSYGLSLLKRMGRHSSYIMLLRHRRLCGYPPYFSIQEDDFSEFTQQKIVTGEYLFPADQWDKVSLQGGWVAKSVFRIRGLCLTIKRIKPALIVFSSLYFRFYGHSYKLHHSIMTMSPIYLFVTPHCQHGAGNLTFPRSP</sequence>
<organism evidence="1 2">
    <name type="scientific">Parascaris equorum</name>
    <name type="common">Equine roundworm</name>
    <dbReference type="NCBI Taxonomy" id="6256"/>
    <lineage>
        <taxon>Eukaryota</taxon>
        <taxon>Metazoa</taxon>
        <taxon>Ecdysozoa</taxon>
        <taxon>Nematoda</taxon>
        <taxon>Chromadorea</taxon>
        <taxon>Rhabditida</taxon>
        <taxon>Spirurina</taxon>
        <taxon>Ascaridomorpha</taxon>
        <taxon>Ascaridoidea</taxon>
        <taxon>Ascarididae</taxon>
        <taxon>Parascaris</taxon>
    </lineage>
</organism>
<protein>
    <submittedName>
        <fullName evidence="2">Protein kinase domain-containing protein</fullName>
    </submittedName>
</protein>
<dbReference type="Proteomes" id="UP000887564">
    <property type="component" value="Unplaced"/>
</dbReference>
<evidence type="ECO:0000313" key="1">
    <source>
        <dbReference type="Proteomes" id="UP000887564"/>
    </source>
</evidence>
<keyword evidence="1" id="KW-1185">Reference proteome</keyword>
<proteinExistence type="predicted"/>
<dbReference type="Gene3D" id="1.10.510.10">
    <property type="entry name" value="Transferase(Phosphotransferase) domain 1"/>
    <property type="match status" value="1"/>
</dbReference>
<evidence type="ECO:0000313" key="2">
    <source>
        <dbReference type="WBParaSite" id="PEQ_0001352501-mRNA-1"/>
    </source>
</evidence>
<name>A0A914S408_PAREQ</name>
<reference evidence="2" key="1">
    <citation type="submission" date="2022-11" db="UniProtKB">
        <authorList>
            <consortium name="WormBaseParasite"/>
        </authorList>
    </citation>
    <scope>IDENTIFICATION</scope>
</reference>
<dbReference type="WBParaSite" id="PEQ_0001352501-mRNA-1">
    <property type="protein sequence ID" value="PEQ_0001352501-mRNA-1"/>
    <property type="gene ID" value="PEQ_0001352501"/>
</dbReference>